<gene>
    <name evidence="3" type="ORF">DXG03_004158</name>
</gene>
<keyword evidence="4" id="KW-1185">Reference proteome</keyword>
<feature type="compositionally biased region" description="Basic and acidic residues" evidence="1">
    <location>
        <begin position="88"/>
        <end position="115"/>
    </location>
</feature>
<reference evidence="3" key="2">
    <citation type="submission" date="2021-10" db="EMBL/GenBank/DDBJ databases">
        <title>Phylogenomics reveals ancestral predisposition of the termite-cultivated fungus Termitomyces towards a domesticated lifestyle.</title>
        <authorList>
            <person name="Auxier B."/>
            <person name="Grum-Grzhimaylo A."/>
            <person name="Cardenas M.E."/>
            <person name="Lodge J.D."/>
            <person name="Laessoe T."/>
            <person name="Pedersen O."/>
            <person name="Smith M.E."/>
            <person name="Kuyper T.W."/>
            <person name="Franco-Molano E.A."/>
            <person name="Baroni T.J."/>
            <person name="Aanen D.K."/>
        </authorList>
    </citation>
    <scope>NUCLEOTIDE SEQUENCE</scope>
    <source>
        <strain evidence="3">AP01</strain>
        <tissue evidence="3">Mycelium</tissue>
    </source>
</reference>
<keyword evidence="2" id="KW-0472">Membrane</keyword>
<keyword evidence="2" id="KW-0812">Transmembrane</keyword>
<feature type="region of interest" description="Disordered" evidence="1">
    <location>
        <begin position="85"/>
        <end position="115"/>
    </location>
</feature>
<reference evidence="3" key="1">
    <citation type="submission" date="2020-07" db="EMBL/GenBank/DDBJ databases">
        <authorList>
            <person name="Nieuwenhuis M."/>
            <person name="Van De Peppel L.J.J."/>
        </authorList>
    </citation>
    <scope>NUCLEOTIDE SEQUENCE</scope>
    <source>
        <strain evidence="3">AP01</strain>
        <tissue evidence="3">Mycelium</tissue>
    </source>
</reference>
<sequence>MRSLDISDEERKLILDHPERARQLSPVVYAQVLSGYRKGFRLVFIILACLAAFAFVTAFFLMQQRTLDRPDDKKLKEEGKEFIAQLKGKKEAAPKGELPDAPEKRAKEHSESSNV</sequence>
<evidence type="ECO:0000256" key="2">
    <source>
        <dbReference type="SAM" id="Phobius"/>
    </source>
</evidence>
<dbReference type="Proteomes" id="UP000775547">
    <property type="component" value="Unassembled WGS sequence"/>
</dbReference>
<dbReference type="OrthoDB" id="10021397at2759"/>
<feature type="transmembrane region" description="Helical" evidence="2">
    <location>
        <begin position="42"/>
        <end position="62"/>
    </location>
</feature>
<evidence type="ECO:0000256" key="1">
    <source>
        <dbReference type="SAM" id="MobiDB-lite"/>
    </source>
</evidence>
<organism evidence="3 4">
    <name type="scientific">Asterophora parasitica</name>
    <dbReference type="NCBI Taxonomy" id="117018"/>
    <lineage>
        <taxon>Eukaryota</taxon>
        <taxon>Fungi</taxon>
        <taxon>Dikarya</taxon>
        <taxon>Basidiomycota</taxon>
        <taxon>Agaricomycotina</taxon>
        <taxon>Agaricomycetes</taxon>
        <taxon>Agaricomycetidae</taxon>
        <taxon>Agaricales</taxon>
        <taxon>Tricholomatineae</taxon>
        <taxon>Lyophyllaceae</taxon>
        <taxon>Asterophora</taxon>
    </lineage>
</organism>
<name>A0A9P7K812_9AGAR</name>
<accession>A0A9P7K812</accession>
<evidence type="ECO:0000313" key="3">
    <source>
        <dbReference type="EMBL" id="KAG5641816.1"/>
    </source>
</evidence>
<proteinExistence type="predicted"/>
<evidence type="ECO:0000313" key="4">
    <source>
        <dbReference type="Proteomes" id="UP000775547"/>
    </source>
</evidence>
<dbReference type="AlphaFoldDB" id="A0A9P7K812"/>
<keyword evidence="2" id="KW-1133">Transmembrane helix</keyword>
<protein>
    <submittedName>
        <fullName evidence="3">Uncharacterized protein</fullName>
    </submittedName>
</protein>
<comment type="caution">
    <text evidence="3">The sequence shown here is derived from an EMBL/GenBank/DDBJ whole genome shotgun (WGS) entry which is preliminary data.</text>
</comment>
<dbReference type="EMBL" id="JABCKV010000246">
    <property type="protein sequence ID" value="KAG5641816.1"/>
    <property type="molecule type" value="Genomic_DNA"/>
</dbReference>